<feature type="compositionally biased region" description="Basic residues" evidence="1">
    <location>
        <begin position="101"/>
        <end position="113"/>
    </location>
</feature>
<evidence type="ECO:0000256" key="2">
    <source>
        <dbReference type="SAM" id="Phobius"/>
    </source>
</evidence>
<keyword evidence="4" id="KW-1185">Reference proteome</keyword>
<sequence length="113" mass="12983">MSRDFVQLTRLFSALLKIKKEQNEVEEQPGTPTTIRCNAGCRCSFSVLVWSLVGCLLLLNLYSFISQKDASYGGSHLRINQHPHFRELEEVEEENIQLPPPRKRSPRAAKRKT</sequence>
<keyword evidence="2" id="KW-1133">Transmembrane helix</keyword>
<dbReference type="Proteomes" id="UP000823775">
    <property type="component" value="Unassembled WGS sequence"/>
</dbReference>
<evidence type="ECO:0000313" key="3">
    <source>
        <dbReference type="EMBL" id="MCD7446771.1"/>
    </source>
</evidence>
<evidence type="ECO:0000313" key="4">
    <source>
        <dbReference type="Proteomes" id="UP000823775"/>
    </source>
</evidence>
<organism evidence="3 4">
    <name type="scientific">Datura stramonium</name>
    <name type="common">Jimsonweed</name>
    <name type="synonym">Common thornapple</name>
    <dbReference type="NCBI Taxonomy" id="4076"/>
    <lineage>
        <taxon>Eukaryota</taxon>
        <taxon>Viridiplantae</taxon>
        <taxon>Streptophyta</taxon>
        <taxon>Embryophyta</taxon>
        <taxon>Tracheophyta</taxon>
        <taxon>Spermatophyta</taxon>
        <taxon>Magnoliopsida</taxon>
        <taxon>eudicotyledons</taxon>
        <taxon>Gunneridae</taxon>
        <taxon>Pentapetalae</taxon>
        <taxon>asterids</taxon>
        <taxon>lamiids</taxon>
        <taxon>Solanales</taxon>
        <taxon>Solanaceae</taxon>
        <taxon>Solanoideae</taxon>
        <taxon>Datureae</taxon>
        <taxon>Datura</taxon>
    </lineage>
</organism>
<name>A0ABS8RKG9_DATST</name>
<reference evidence="3 4" key="1">
    <citation type="journal article" date="2021" name="BMC Genomics">
        <title>Datura genome reveals duplications of psychoactive alkaloid biosynthetic genes and high mutation rate following tissue culture.</title>
        <authorList>
            <person name="Rajewski A."/>
            <person name="Carter-House D."/>
            <person name="Stajich J."/>
            <person name="Litt A."/>
        </authorList>
    </citation>
    <scope>NUCLEOTIDE SEQUENCE [LARGE SCALE GENOMIC DNA]</scope>
    <source>
        <strain evidence="3">AR-01</strain>
    </source>
</reference>
<evidence type="ECO:0000256" key="1">
    <source>
        <dbReference type="SAM" id="MobiDB-lite"/>
    </source>
</evidence>
<dbReference type="EMBL" id="JACEIK010000021">
    <property type="protein sequence ID" value="MCD7446771.1"/>
    <property type="molecule type" value="Genomic_DNA"/>
</dbReference>
<proteinExistence type="predicted"/>
<feature type="region of interest" description="Disordered" evidence="1">
    <location>
        <begin position="90"/>
        <end position="113"/>
    </location>
</feature>
<feature type="transmembrane region" description="Helical" evidence="2">
    <location>
        <begin position="45"/>
        <end position="65"/>
    </location>
</feature>
<accession>A0ABS8RKG9</accession>
<gene>
    <name evidence="3" type="ORF">HAX54_016864</name>
</gene>
<keyword evidence="2" id="KW-0472">Membrane</keyword>
<keyword evidence="2" id="KW-0812">Transmembrane</keyword>
<comment type="caution">
    <text evidence="3">The sequence shown here is derived from an EMBL/GenBank/DDBJ whole genome shotgun (WGS) entry which is preliminary data.</text>
</comment>
<protein>
    <submittedName>
        <fullName evidence="3">Uncharacterized protein</fullName>
    </submittedName>
</protein>